<dbReference type="PANTHER" id="PTHR34374">
    <property type="entry name" value="LARGE RIBOSOMAL RNA SUBUNIT ACCUMULATION PROTEIN YCED HOMOLOG 1, CHLOROPLASTIC"/>
    <property type="match status" value="1"/>
</dbReference>
<proteinExistence type="predicted"/>
<organism evidence="1 2">
    <name type="scientific">Streptodolium elevatio</name>
    <dbReference type="NCBI Taxonomy" id="3157996"/>
    <lineage>
        <taxon>Bacteria</taxon>
        <taxon>Bacillati</taxon>
        <taxon>Actinomycetota</taxon>
        <taxon>Actinomycetes</taxon>
        <taxon>Kitasatosporales</taxon>
        <taxon>Streptomycetaceae</taxon>
        <taxon>Streptodolium</taxon>
    </lineage>
</organism>
<keyword evidence="2" id="KW-1185">Reference proteome</keyword>
<dbReference type="RefSeq" id="WP_358361615.1">
    <property type="nucleotide sequence ID" value="NZ_JBEZFP010000120.1"/>
</dbReference>
<dbReference type="Pfam" id="PF02620">
    <property type="entry name" value="YceD"/>
    <property type="match status" value="1"/>
</dbReference>
<gene>
    <name evidence="1" type="ORF">AB0C36_33275</name>
</gene>
<dbReference type="Proteomes" id="UP001551482">
    <property type="component" value="Unassembled WGS sequence"/>
</dbReference>
<accession>A0ABV3DRI6</accession>
<evidence type="ECO:0000313" key="2">
    <source>
        <dbReference type="Proteomes" id="UP001551482"/>
    </source>
</evidence>
<dbReference type="InterPro" id="IPR003772">
    <property type="entry name" value="YceD"/>
</dbReference>
<dbReference type="PANTHER" id="PTHR34374:SF1">
    <property type="entry name" value="LARGE RIBOSOMAL RNA SUBUNIT ACCUMULATION PROTEIN YCED HOMOLOG 1, CHLOROPLASTIC"/>
    <property type="match status" value="1"/>
</dbReference>
<comment type="caution">
    <text evidence="1">The sequence shown here is derived from an EMBL/GenBank/DDBJ whole genome shotgun (WGS) entry which is preliminary data.</text>
</comment>
<name>A0ABV3DRI6_9ACTN</name>
<dbReference type="EMBL" id="JBEZFP010000120">
    <property type="protein sequence ID" value="MEU8138361.1"/>
    <property type="molecule type" value="Genomic_DNA"/>
</dbReference>
<reference evidence="1 2" key="1">
    <citation type="submission" date="2024-06" db="EMBL/GenBank/DDBJ databases">
        <title>The Natural Products Discovery Center: Release of the First 8490 Sequenced Strains for Exploring Actinobacteria Biosynthetic Diversity.</title>
        <authorList>
            <person name="Kalkreuter E."/>
            <person name="Kautsar S.A."/>
            <person name="Yang D."/>
            <person name="Bader C.D."/>
            <person name="Teijaro C.N."/>
            <person name="Fluegel L."/>
            <person name="Davis C.M."/>
            <person name="Simpson J.R."/>
            <person name="Lauterbach L."/>
            <person name="Steele A.D."/>
            <person name="Gui C."/>
            <person name="Meng S."/>
            <person name="Li G."/>
            <person name="Viehrig K."/>
            <person name="Ye F."/>
            <person name="Su P."/>
            <person name="Kiefer A.F."/>
            <person name="Nichols A."/>
            <person name="Cepeda A.J."/>
            <person name="Yan W."/>
            <person name="Fan B."/>
            <person name="Jiang Y."/>
            <person name="Adhikari A."/>
            <person name="Zheng C.-J."/>
            <person name="Schuster L."/>
            <person name="Cowan T.M."/>
            <person name="Smanski M.J."/>
            <person name="Chevrette M.G."/>
            <person name="De Carvalho L.P.S."/>
            <person name="Shen B."/>
        </authorList>
    </citation>
    <scope>NUCLEOTIDE SEQUENCE [LARGE SCALE GENOMIC DNA]</scope>
    <source>
        <strain evidence="1 2">NPDC048946</strain>
    </source>
</reference>
<protein>
    <submittedName>
        <fullName evidence="1">YceD family protein</fullName>
    </submittedName>
</protein>
<evidence type="ECO:0000313" key="1">
    <source>
        <dbReference type="EMBL" id="MEU8138361.1"/>
    </source>
</evidence>
<sequence length="199" mass="21837">MRQDTLERLDHRSPLVVDTRELGRRPGSMRKVSREVPAPADMKIEVIGVPEGVPLELDLRLEAVMEGVLVSGVAEVPLAGECVRCLEPLERQLKVEFQELYIYPDSETEEDDAPRLVGDLFDLEPVLRDAVVLALPLAPVCREDCGGLCLECGVLLDENPGHSHDTADPRWAALQGLFDGSTAEADDNGASRADENQEK</sequence>